<comment type="caution">
    <text evidence="1">The sequence shown here is derived from an EMBL/GenBank/DDBJ whole genome shotgun (WGS) entry which is preliminary data.</text>
</comment>
<reference evidence="1" key="1">
    <citation type="submission" date="2024-12" db="EMBL/GenBank/DDBJ databases">
        <authorList>
            <person name="Wu N."/>
        </authorList>
    </citation>
    <scope>NUCLEOTIDE SEQUENCE</scope>
    <source>
        <strain evidence="1">P15</strain>
    </source>
</reference>
<proteinExistence type="predicted"/>
<accession>A0ACC7P020</accession>
<evidence type="ECO:0000313" key="2">
    <source>
        <dbReference type="Proteomes" id="UP001631969"/>
    </source>
</evidence>
<gene>
    <name evidence="1" type="ORF">ACI1P1_17540</name>
</gene>
<dbReference type="EMBL" id="JBJURJ010000011">
    <property type="protein sequence ID" value="MFM9330105.1"/>
    <property type="molecule type" value="Genomic_DNA"/>
</dbReference>
<organism evidence="1 2">
    <name type="scientific">Paenibacillus mesotrionivorans</name>
    <dbReference type="NCBI Taxonomy" id="3160968"/>
    <lineage>
        <taxon>Bacteria</taxon>
        <taxon>Bacillati</taxon>
        <taxon>Bacillota</taxon>
        <taxon>Bacilli</taxon>
        <taxon>Bacillales</taxon>
        <taxon>Paenibacillaceae</taxon>
        <taxon>Paenibacillus</taxon>
    </lineage>
</organism>
<sequence length="419" mass="48362">MNHAEAEQLEQAIESITGMALEAGLDFFAMRYEVCPAETLYSIGAYGMPTRFTHWSFGKTYHRMKSEYDYGLSWIYELVINSDPCYAFLLDHNTLLQNKLIVAHVLAHSDFFKNNAMFRGTDRRMVERMAVFARRMRAFEQEFGSDAVEETLDAALAIHEHVDPHTRFGAKGGFKEAEGGTKDVVGFIAGESRSLADWQREVLYMLREEMLYFWPQMETKILNEGWATFWHLRLVRQLELTGAEIMDFAKMNAGVVQPGTGILNPYYLGVKMLEYIERHKGLDALFEIRETESDVSFLRNYLDKALVEEMDLFLFGRKDDLYVVTSKEVEEVKQTLIRQRTNGGFPYVTAMDGDHGGRGELLLLHRYDGLELDRRYVDRTLPLVHRLWGKPVHLETRDRDNRRLVYSFDGEKVLAGVAG</sequence>
<evidence type="ECO:0000313" key="1">
    <source>
        <dbReference type="EMBL" id="MFM9330105.1"/>
    </source>
</evidence>
<keyword evidence="2" id="KW-1185">Reference proteome</keyword>
<dbReference type="Proteomes" id="UP001631969">
    <property type="component" value="Unassembled WGS sequence"/>
</dbReference>
<protein>
    <submittedName>
        <fullName evidence="1">SpoVR family protein</fullName>
    </submittedName>
</protein>
<name>A0ACC7P020_9BACL</name>